<evidence type="ECO:0000259" key="10">
    <source>
        <dbReference type="PROSITE" id="PS50262"/>
    </source>
</evidence>
<dbReference type="EMBL" id="CAJHNH020002201">
    <property type="protein sequence ID" value="CAG5125901.1"/>
    <property type="molecule type" value="Genomic_DNA"/>
</dbReference>
<dbReference type="PANTHER" id="PTHR45695">
    <property type="entry name" value="LEUCOKININ RECEPTOR-RELATED"/>
    <property type="match status" value="1"/>
</dbReference>
<accession>A0A8S3ZFW2</accession>
<evidence type="ECO:0000256" key="4">
    <source>
        <dbReference type="ARBA" id="ARBA00023040"/>
    </source>
</evidence>
<dbReference type="OrthoDB" id="5969463at2759"/>
<keyword evidence="12" id="KW-1185">Reference proteome</keyword>
<name>A0A8S3ZFW2_9EUPU</name>
<dbReference type="AlphaFoldDB" id="A0A8S3ZFW2"/>
<dbReference type="InterPro" id="IPR000276">
    <property type="entry name" value="GPCR_Rhodpsn"/>
</dbReference>
<dbReference type="SUPFAM" id="SSF81321">
    <property type="entry name" value="Family A G protein-coupled receptor-like"/>
    <property type="match status" value="1"/>
</dbReference>
<sequence>MSLSGVISSTVSTVFNNIIIVVDDGNISRRNDISQQYDDPRLENDITNNLNFSQPLVISLTTETTYVYVSEGVASGFSQEKIISVMCMLVIFSIFGCLGNGLVLYVFTKKSDKVTSTIFILALAWTDFFTCLIIMPFTVTNIGLDSRLYLDFLCKAYEFLITSNVPLSAFIMVAIAVDRYVVLRLPV</sequence>
<protein>
    <recommendedName>
        <fullName evidence="10">G-protein coupled receptors family 1 profile domain-containing protein</fullName>
    </recommendedName>
</protein>
<evidence type="ECO:0000256" key="7">
    <source>
        <dbReference type="ARBA" id="ARBA00023224"/>
    </source>
</evidence>
<evidence type="ECO:0000256" key="6">
    <source>
        <dbReference type="ARBA" id="ARBA00023170"/>
    </source>
</evidence>
<keyword evidence="3 9" id="KW-1133">Transmembrane helix</keyword>
<comment type="subcellular location">
    <subcellularLocation>
        <location evidence="1">Membrane</location>
        <topology evidence="1">Multi-pass membrane protein</topology>
    </subcellularLocation>
</comment>
<dbReference type="PANTHER" id="PTHR45695:SF9">
    <property type="entry name" value="LEUCOKININ RECEPTOR"/>
    <property type="match status" value="1"/>
</dbReference>
<comment type="caution">
    <text evidence="11">The sequence shown here is derived from an EMBL/GenBank/DDBJ whole genome shotgun (WGS) entry which is preliminary data.</text>
</comment>
<feature type="transmembrane region" description="Helical" evidence="9">
    <location>
        <begin position="82"/>
        <end position="107"/>
    </location>
</feature>
<proteinExistence type="inferred from homology"/>
<feature type="non-terminal residue" evidence="11">
    <location>
        <position position="187"/>
    </location>
</feature>
<evidence type="ECO:0000256" key="9">
    <source>
        <dbReference type="SAM" id="Phobius"/>
    </source>
</evidence>
<dbReference type="Pfam" id="PF00001">
    <property type="entry name" value="7tm_1"/>
    <property type="match status" value="1"/>
</dbReference>
<keyword evidence="7 8" id="KW-0807">Transducer</keyword>
<evidence type="ECO:0000256" key="8">
    <source>
        <dbReference type="RuleBase" id="RU000688"/>
    </source>
</evidence>
<dbReference type="Proteomes" id="UP000678393">
    <property type="component" value="Unassembled WGS sequence"/>
</dbReference>
<keyword evidence="6 8" id="KW-0675">Receptor</keyword>
<evidence type="ECO:0000256" key="5">
    <source>
        <dbReference type="ARBA" id="ARBA00023136"/>
    </source>
</evidence>
<reference evidence="11" key="1">
    <citation type="submission" date="2021-04" db="EMBL/GenBank/DDBJ databases">
        <authorList>
            <consortium name="Molecular Ecology Group"/>
        </authorList>
    </citation>
    <scope>NUCLEOTIDE SEQUENCE</scope>
</reference>
<keyword evidence="4 8" id="KW-0297">G-protein coupled receptor</keyword>
<keyword evidence="5 9" id="KW-0472">Membrane</keyword>
<evidence type="ECO:0000256" key="3">
    <source>
        <dbReference type="ARBA" id="ARBA00022989"/>
    </source>
</evidence>
<dbReference type="PROSITE" id="PS50262">
    <property type="entry name" value="G_PROTEIN_RECEP_F1_2"/>
    <property type="match status" value="1"/>
</dbReference>
<dbReference type="GO" id="GO:0004930">
    <property type="term" value="F:G protein-coupled receptor activity"/>
    <property type="evidence" value="ECO:0007669"/>
    <property type="project" value="UniProtKB-KW"/>
</dbReference>
<evidence type="ECO:0000313" key="12">
    <source>
        <dbReference type="Proteomes" id="UP000678393"/>
    </source>
</evidence>
<gene>
    <name evidence="11" type="ORF">CUNI_LOCUS11459</name>
</gene>
<dbReference type="Gene3D" id="1.20.1070.10">
    <property type="entry name" value="Rhodopsin 7-helix transmembrane proteins"/>
    <property type="match status" value="1"/>
</dbReference>
<evidence type="ECO:0000256" key="1">
    <source>
        <dbReference type="ARBA" id="ARBA00004141"/>
    </source>
</evidence>
<keyword evidence="2 8" id="KW-0812">Transmembrane</keyword>
<dbReference type="GO" id="GO:0005886">
    <property type="term" value="C:plasma membrane"/>
    <property type="evidence" value="ECO:0007669"/>
    <property type="project" value="TreeGrafter"/>
</dbReference>
<evidence type="ECO:0000313" key="11">
    <source>
        <dbReference type="EMBL" id="CAG5125901.1"/>
    </source>
</evidence>
<dbReference type="PROSITE" id="PS00237">
    <property type="entry name" value="G_PROTEIN_RECEP_F1_1"/>
    <property type="match status" value="1"/>
</dbReference>
<feature type="domain" description="G-protein coupled receptors family 1 profile" evidence="10">
    <location>
        <begin position="99"/>
        <end position="187"/>
    </location>
</feature>
<feature type="transmembrane region" description="Helical" evidence="9">
    <location>
        <begin position="119"/>
        <end position="139"/>
    </location>
</feature>
<comment type="similarity">
    <text evidence="8">Belongs to the G-protein coupled receptor 1 family.</text>
</comment>
<evidence type="ECO:0000256" key="2">
    <source>
        <dbReference type="ARBA" id="ARBA00022692"/>
    </source>
</evidence>
<feature type="transmembrane region" description="Helical" evidence="9">
    <location>
        <begin position="159"/>
        <end position="182"/>
    </location>
</feature>
<dbReference type="InterPro" id="IPR017452">
    <property type="entry name" value="GPCR_Rhodpsn_7TM"/>
</dbReference>
<organism evidence="11 12">
    <name type="scientific">Candidula unifasciata</name>
    <dbReference type="NCBI Taxonomy" id="100452"/>
    <lineage>
        <taxon>Eukaryota</taxon>
        <taxon>Metazoa</taxon>
        <taxon>Spiralia</taxon>
        <taxon>Lophotrochozoa</taxon>
        <taxon>Mollusca</taxon>
        <taxon>Gastropoda</taxon>
        <taxon>Heterobranchia</taxon>
        <taxon>Euthyneura</taxon>
        <taxon>Panpulmonata</taxon>
        <taxon>Eupulmonata</taxon>
        <taxon>Stylommatophora</taxon>
        <taxon>Helicina</taxon>
        <taxon>Helicoidea</taxon>
        <taxon>Geomitridae</taxon>
        <taxon>Candidula</taxon>
    </lineage>
</organism>
<dbReference type="PRINTS" id="PR00237">
    <property type="entry name" value="GPCRRHODOPSN"/>
</dbReference>
<dbReference type="CDD" id="cd00637">
    <property type="entry name" value="7tm_classA_rhodopsin-like"/>
    <property type="match status" value="1"/>
</dbReference>